<evidence type="ECO:0000256" key="3">
    <source>
        <dbReference type="ARBA" id="ARBA00022553"/>
    </source>
</evidence>
<dbReference type="InterPro" id="IPR004358">
    <property type="entry name" value="Sig_transdc_His_kin-like_C"/>
</dbReference>
<dbReference type="InterPro" id="IPR003594">
    <property type="entry name" value="HATPase_dom"/>
</dbReference>
<reference evidence="9" key="1">
    <citation type="submission" date="2020-10" db="EMBL/GenBank/DDBJ databases">
        <authorList>
            <person name="Castelo-Branco R."/>
            <person name="Eusebio N."/>
            <person name="Adriana R."/>
            <person name="Vieira A."/>
            <person name="Brugerolle De Fraissinette N."/>
            <person name="Rezende De Castro R."/>
            <person name="Schneider M.P."/>
            <person name="Vasconcelos V."/>
            <person name="Leao P.N."/>
        </authorList>
    </citation>
    <scope>NUCLEOTIDE SEQUENCE</scope>
    <source>
        <strain evidence="9">LEGE 11467</strain>
    </source>
</reference>
<evidence type="ECO:0000256" key="1">
    <source>
        <dbReference type="ARBA" id="ARBA00000085"/>
    </source>
</evidence>
<evidence type="ECO:0000256" key="4">
    <source>
        <dbReference type="ARBA" id="ARBA00022777"/>
    </source>
</evidence>
<dbReference type="InterPro" id="IPR007890">
    <property type="entry name" value="CHASE2"/>
</dbReference>
<gene>
    <name evidence="9" type="ORF">IQ235_10605</name>
</gene>
<keyword evidence="3" id="KW-0597">Phosphoprotein</keyword>
<evidence type="ECO:0000313" key="10">
    <source>
        <dbReference type="Proteomes" id="UP000621799"/>
    </source>
</evidence>
<keyword evidence="5" id="KW-0902">Two-component regulatory system</keyword>
<dbReference type="InterPro" id="IPR036097">
    <property type="entry name" value="HisK_dim/P_sf"/>
</dbReference>
<evidence type="ECO:0000256" key="2">
    <source>
        <dbReference type="ARBA" id="ARBA00012438"/>
    </source>
</evidence>
<organism evidence="9 10">
    <name type="scientific">Zarconia navalis LEGE 11467</name>
    <dbReference type="NCBI Taxonomy" id="1828826"/>
    <lineage>
        <taxon>Bacteria</taxon>
        <taxon>Bacillati</taxon>
        <taxon>Cyanobacteriota</taxon>
        <taxon>Cyanophyceae</taxon>
        <taxon>Oscillatoriophycideae</taxon>
        <taxon>Oscillatoriales</taxon>
        <taxon>Oscillatoriales incertae sedis</taxon>
        <taxon>Zarconia</taxon>
        <taxon>Zarconia navalis</taxon>
    </lineage>
</organism>
<accession>A0A928Z920</accession>
<dbReference type="PRINTS" id="PR00344">
    <property type="entry name" value="BCTRLSENSOR"/>
</dbReference>
<name>A0A928Z920_9CYAN</name>
<keyword evidence="10" id="KW-1185">Reference proteome</keyword>
<dbReference type="PROSITE" id="PS50109">
    <property type="entry name" value="HIS_KIN"/>
    <property type="match status" value="1"/>
</dbReference>
<feature type="transmembrane region" description="Helical" evidence="7">
    <location>
        <begin position="327"/>
        <end position="345"/>
    </location>
</feature>
<comment type="catalytic activity">
    <reaction evidence="1">
        <text>ATP + protein L-histidine = ADP + protein N-phospho-L-histidine.</text>
        <dbReference type="EC" id="2.7.13.3"/>
    </reaction>
</comment>
<evidence type="ECO:0000256" key="6">
    <source>
        <dbReference type="SAM" id="Coils"/>
    </source>
</evidence>
<protein>
    <recommendedName>
        <fullName evidence="2">histidine kinase</fullName>
        <ecNumber evidence="2">2.7.13.3</ecNumber>
    </recommendedName>
</protein>
<dbReference type="SUPFAM" id="SSF55874">
    <property type="entry name" value="ATPase domain of HSP90 chaperone/DNA topoisomerase II/histidine kinase"/>
    <property type="match status" value="1"/>
</dbReference>
<dbReference type="Gene3D" id="1.10.287.130">
    <property type="match status" value="1"/>
</dbReference>
<evidence type="ECO:0000313" key="9">
    <source>
        <dbReference type="EMBL" id="MBE9041229.1"/>
    </source>
</evidence>
<dbReference type="SMART" id="SM01080">
    <property type="entry name" value="CHASE2"/>
    <property type="match status" value="1"/>
</dbReference>
<dbReference type="EMBL" id="JADEXN010000166">
    <property type="protein sequence ID" value="MBE9041229.1"/>
    <property type="molecule type" value="Genomic_DNA"/>
</dbReference>
<keyword evidence="6" id="KW-0175">Coiled coil</keyword>
<keyword evidence="7" id="KW-1133">Transmembrane helix</keyword>
<feature type="coiled-coil region" evidence="6">
    <location>
        <begin position="407"/>
        <end position="480"/>
    </location>
</feature>
<dbReference type="InterPro" id="IPR005467">
    <property type="entry name" value="His_kinase_dom"/>
</dbReference>
<dbReference type="Pfam" id="PF05226">
    <property type="entry name" value="CHASE2"/>
    <property type="match status" value="1"/>
</dbReference>
<dbReference type="PANTHER" id="PTHR43065:SF48">
    <property type="entry name" value="HISTIDINE KINASE"/>
    <property type="match status" value="1"/>
</dbReference>
<evidence type="ECO:0000259" key="8">
    <source>
        <dbReference type="PROSITE" id="PS50109"/>
    </source>
</evidence>
<dbReference type="SUPFAM" id="SSF47384">
    <property type="entry name" value="Homodimeric domain of signal transducing histidine kinase"/>
    <property type="match status" value="1"/>
</dbReference>
<dbReference type="Pfam" id="PF02518">
    <property type="entry name" value="HATPase_c"/>
    <property type="match status" value="1"/>
</dbReference>
<dbReference type="SMART" id="SM00387">
    <property type="entry name" value="HATPase_c"/>
    <property type="match status" value="1"/>
</dbReference>
<feature type="domain" description="Histidine kinase" evidence="8">
    <location>
        <begin position="620"/>
        <end position="794"/>
    </location>
</feature>
<proteinExistence type="predicted"/>
<keyword evidence="4" id="KW-0808">Transferase</keyword>
<dbReference type="Gene3D" id="3.30.565.10">
    <property type="entry name" value="Histidine kinase-like ATPase, C-terminal domain"/>
    <property type="match status" value="1"/>
</dbReference>
<dbReference type="Proteomes" id="UP000621799">
    <property type="component" value="Unassembled WGS sequence"/>
</dbReference>
<evidence type="ECO:0000256" key="5">
    <source>
        <dbReference type="ARBA" id="ARBA00023012"/>
    </source>
</evidence>
<keyword evidence="7" id="KW-0472">Membrane</keyword>
<dbReference type="InterPro" id="IPR036890">
    <property type="entry name" value="HATPase_C_sf"/>
</dbReference>
<dbReference type="PANTHER" id="PTHR43065">
    <property type="entry name" value="SENSOR HISTIDINE KINASE"/>
    <property type="match status" value="1"/>
</dbReference>
<dbReference type="InterPro" id="IPR003661">
    <property type="entry name" value="HisK_dim/P_dom"/>
</dbReference>
<dbReference type="AlphaFoldDB" id="A0A928Z920"/>
<dbReference type="EC" id="2.7.13.3" evidence="2"/>
<feature type="transmembrane region" description="Helical" evidence="7">
    <location>
        <begin position="357"/>
        <end position="378"/>
    </location>
</feature>
<dbReference type="CDD" id="cd00082">
    <property type="entry name" value="HisKA"/>
    <property type="match status" value="1"/>
</dbReference>
<keyword evidence="4" id="KW-0418">Kinase</keyword>
<sequence length="807" mass="89927">MTHQIWNTLKKRIGQWRGVLTIAPTVAGLVVLGAQTGTFALLEWATLDRFFQLRPAEPTDSRIAIVTISEADIANLGQWPMSDRVMTQLLSNIKAQQPVAIGVDIYRDLPVEPGHEELIKLFESTPTLIGIEKASGETVPPPPKLAQLGQVGASDLLQDADGKVRRGLVWLDGEDGQPREGLGAKLAWIYLAAEELEFKNSRPNEYQVGKLALAQLQGNEGGYVGRKKGGYQVLLNFRGGIDRFDTISMTDVLENRIPSDLMRDRIIFVGATADSLKDIFLTPYNETLLTPEPVPGVVIHANLTSQLLSAALDGRPMLKVFGKTVNWFWIGAWSFVGAAGSWRLLQMRLRNPYLSGTILMILVSGSVLGTGSYLAFLVGWMIPVFSPLLALSASAILTANYHGRWQLKQANQQLAKTNEKLAHTNQQLEKSNAQLADANQQLEEYSHTLESKVADRTRELQNTLDSLQETQDELIQSEKMAALGQLISGVAHEVNTPLGAIRASVDNINIFLNKNLENLPIFFTKLSVKYQPLFLQLLQYSSTKGENLSSRERRKLKRALARKMREHDLKSAETIADILVDLGIYEEDRFRDFLPLIQATDREDILNTAYQIAGLQKSTSTIINATDRAAKVVFALKSYARYETSGNKIKVRITDGIDTVLNLYQNKLQNGIEVIRNYESHIPLILGYPDEINQIWMNLVHNALQAMDNRGTLVMNVARQNKSIQIQIIDSGRGIPIEIQPKIFDPFFTTQPPGEGSGLGLDIVRKILDRHQGKIEFDSIPGKTTFTVSLPIPCQQRKKREKIRVDG</sequence>
<dbReference type="GO" id="GO:0000155">
    <property type="term" value="F:phosphorelay sensor kinase activity"/>
    <property type="evidence" value="ECO:0007669"/>
    <property type="project" value="InterPro"/>
</dbReference>
<comment type="caution">
    <text evidence="9">The sequence shown here is derived from an EMBL/GenBank/DDBJ whole genome shotgun (WGS) entry which is preliminary data.</text>
</comment>
<evidence type="ECO:0000256" key="7">
    <source>
        <dbReference type="SAM" id="Phobius"/>
    </source>
</evidence>
<keyword evidence="7" id="KW-0812">Transmembrane</keyword>